<dbReference type="PROSITE" id="PS51450">
    <property type="entry name" value="LRR"/>
    <property type="match status" value="1"/>
</dbReference>
<evidence type="ECO:0000313" key="5">
    <source>
        <dbReference type="EMBL" id="OQS02684.1"/>
    </source>
</evidence>
<keyword evidence="2" id="KW-0677">Repeat</keyword>
<keyword evidence="3" id="KW-0812">Transmembrane</keyword>
<accession>A0A1V9ZXF2</accession>
<dbReference type="SMART" id="SM00220">
    <property type="entry name" value="S_TKc"/>
    <property type="match status" value="1"/>
</dbReference>
<dbReference type="STRING" id="74557.A0A1V9ZXF2"/>
<feature type="domain" description="Protein kinase" evidence="4">
    <location>
        <begin position="321"/>
        <end position="576"/>
    </location>
</feature>
<keyword evidence="6" id="KW-1185">Reference proteome</keyword>
<dbReference type="Gene3D" id="1.10.510.10">
    <property type="entry name" value="Transferase(Phosphotransferase) domain 1"/>
    <property type="match status" value="1"/>
</dbReference>
<evidence type="ECO:0000256" key="2">
    <source>
        <dbReference type="ARBA" id="ARBA00022737"/>
    </source>
</evidence>
<dbReference type="SUPFAM" id="SSF56112">
    <property type="entry name" value="Protein kinase-like (PK-like)"/>
    <property type="match status" value="1"/>
</dbReference>
<dbReference type="OrthoDB" id="4062651at2759"/>
<dbReference type="InterPro" id="IPR001245">
    <property type="entry name" value="Ser-Thr/Tyr_kinase_cat_dom"/>
</dbReference>
<dbReference type="SUPFAM" id="SSF52058">
    <property type="entry name" value="L domain-like"/>
    <property type="match status" value="1"/>
</dbReference>
<evidence type="ECO:0000313" key="6">
    <source>
        <dbReference type="Proteomes" id="UP000243217"/>
    </source>
</evidence>
<dbReference type="PANTHER" id="PTHR44329:SF214">
    <property type="entry name" value="PROTEIN KINASE DOMAIN-CONTAINING PROTEIN"/>
    <property type="match status" value="1"/>
</dbReference>
<dbReference type="GO" id="GO:0005524">
    <property type="term" value="F:ATP binding"/>
    <property type="evidence" value="ECO:0007669"/>
    <property type="project" value="InterPro"/>
</dbReference>
<protein>
    <submittedName>
        <fullName evidence="5">Kinase</fullName>
    </submittedName>
</protein>
<reference evidence="5 6" key="1">
    <citation type="journal article" date="2014" name="Genome Biol. Evol.">
        <title>The secreted proteins of Achlya hypogyna and Thraustotheca clavata identify the ancestral oomycete secretome and reveal gene acquisitions by horizontal gene transfer.</title>
        <authorList>
            <person name="Misner I."/>
            <person name="Blouin N."/>
            <person name="Leonard G."/>
            <person name="Richards T.A."/>
            <person name="Lane C.E."/>
        </authorList>
    </citation>
    <scope>NUCLEOTIDE SEQUENCE [LARGE SCALE GENOMIC DNA]</scope>
    <source>
        <strain evidence="5 6">ATCC 34112</strain>
    </source>
</reference>
<evidence type="ECO:0000256" key="1">
    <source>
        <dbReference type="ARBA" id="ARBA00022614"/>
    </source>
</evidence>
<organism evidence="5 6">
    <name type="scientific">Thraustotheca clavata</name>
    <dbReference type="NCBI Taxonomy" id="74557"/>
    <lineage>
        <taxon>Eukaryota</taxon>
        <taxon>Sar</taxon>
        <taxon>Stramenopiles</taxon>
        <taxon>Oomycota</taxon>
        <taxon>Saprolegniomycetes</taxon>
        <taxon>Saprolegniales</taxon>
        <taxon>Achlyaceae</taxon>
        <taxon>Thraustotheca</taxon>
    </lineage>
</organism>
<dbReference type="PRINTS" id="PR00109">
    <property type="entry name" value="TYRKINASE"/>
</dbReference>
<keyword evidence="3" id="KW-0472">Membrane</keyword>
<dbReference type="PANTHER" id="PTHR44329">
    <property type="entry name" value="SERINE/THREONINE-PROTEIN KINASE TNNI3K-RELATED"/>
    <property type="match status" value="1"/>
</dbReference>
<dbReference type="Gene3D" id="3.30.200.20">
    <property type="entry name" value="Phosphorylase Kinase, domain 1"/>
    <property type="match status" value="1"/>
</dbReference>
<sequence>MSCPYAAYNTTLTTQSTYCGDQEYCIVGRACDRMPLETFVNSSSVFQMITHVDFVAGIPKEATSAIMDGFVNSVGDLTAANATELRFDNNDDLDLTKAVWPQSLRSLSLRNNSLKSLPSGIRYDMLENIYLDQNQLHSVEHVVFTNVIRLSINKMPALTVWNNVSLSGKLKYFGCDSCRFTSFNVDQLSYSHLLVLSKMTPQQNEVGIFVESINTTSSCFNGSLVNITMASQTLVLCLLGTKSQTNGFPSSITTGLIIAANFILVVSLLLYRYCVHKTKNRESFAPYCQFWEHDTIQSNLEENINSYLDELALWRMSESDVKLIHKIASGGYGQVWAGELNGKCVAVKFLHRSQRSAIDIAMFLNEVAITARLQCPYIIAFLGVVWTSPPDTRMLLEYMDSGDVREHLSRSKQPDDFSWELKLKCSASLVGAVLYLHSINILHRDIKAKNILVNTNMEFKLADIGVAVDELSGAAFGFGTSQWMAPEVLKGLSYTRSADIYSIGMVFFELNTHLLPFCDGSQLTRKIILSNSSPSCPVWFKELTLSCLSHDPEKRPTIDLLSLTLQEKMNKMCHDS</sequence>
<dbReference type="InterPro" id="IPR011009">
    <property type="entry name" value="Kinase-like_dom_sf"/>
</dbReference>
<dbReference type="Gene3D" id="3.80.10.10">
    <property type="entry name" value="Ribonuclease Inhibitor"/>
    <property type="match status" value="1"/>
</dbReference>
<dbReference type="InterPro" id="IPR000719">
    <property type="entry name" value="Prot_kinase_dom"/>
</dbReference>
<keyword evidence="5" id="KW-0808">Transferase</keyword>
<gene>
    <name evidence="5" type="ORF">THRCLA_04959</name>
</gene>
<dbReference type="InterPro" id="IPR008271">
    <property type="entry name" value="Ser/Thr_kinase_AS"/>
</dbReference>
<feature type="transmembrane region" description="Helical" evidence="3">
    <location>
        <begin position="252"/>
        <end position="271"/>
    </location>
</feature>
<evidence type="ECO:0000256" key="3">
    <source>
        <dbReference type="SAM" id="Phobius"/>
    </source>
</evidence>
<evidence type="ECO:0000259" key="4">
    <source>
        <dbReference type="PROSITE" id="PS50011"/>
    </source>
</evidence>
<keyword evidence="1" id="KW-0433">Leucine-rich repeat</keyword>
<dbReference type="GO" id="GO:0004674">
    <property type="term" value="F:protein serine/threonine kinase activity"/>
    <property type="evidence" value="ECO:0007669"/>
    <property type="project" value="TreeGrafter"/>
</dbReference>
<dbReference type="EMBL" id="JNBS01001093">
    <property type="protein sequence ID" value="OQS02684.1"/>
    <property type="molecule type" value="Genomic_DNA"/>
</dbReference>
<dbReference type="InterPro" id="IPR001611">
    <property type="entry name" value="Leu-rich_rpt"/>
</dbReference>
<dbReference type="PROSITE" id="PS50011">
    <property type="entry name" value="PROTEIN_KINASE_DOM"/>
    <property type="match status" value="1"/>
</dbReference>
<dbReference type="InterPro" id="IPR051681">
    <property type="entry name" value="Ser/Thr_Kinases-Pseudokinases"/>
</dbReference>
<keyword evidence="3" id="KW-1133">Transmembrane helix</keyword>
<dbReference type="InterPro" id="IPR032675">
    <property type="entry name" value="LRR_dom_sf"/>
</dbReference>
<proteinExistence type="predicted"/>
<keyword evidence="5" id="KW-0418">Kinase</keyword>
<dbReference type="Proteomes" id="UP000243217">
    <property type="component" value="Unassembled WGS sequence"/>
</dbReference>
<dbReference type="AlphaFoldDB" id="A0A1V9ZXF2"/>
<dbReference type="PROSITE" id="PS00108">
    <property type="entry name" value="PROTEIN_KINASE_ST"/>
    <property type="match status" value="1"/>
</dbReference>
<comment type="caution">
    <text evidence="5">The sequence shown here is derived from an EMBL/GenBank/DDBJ whole genome shotgun (WGS) entry which is preliminary data.</text>
</comment>
<name>A0A1V9ZXF2_9STRA</name>
<dbReference type="Pfam" id="PF00069">
    <property type="entry name" value="Pkinase"/>
    <property type="match status" value="1"/>
</dbReference>